<dbReference type="GO" id="GO:0000906">
    <property type="term" value="F:6,7-dimethyl-8-ribityllumazine synthase activity"/>
    <property type="evidence" value="ECO:0007669"/>
    <property type="project" value="UniProtKB-UniRule"/>
</dbReference>
<evidence type="ECO:0000313" key="8">
    <source>
        <dbReference type="EMBL" id="PSR21306.1"/>
    </source>
</evidence>
<sequence length="156" mass="16447">MSVFEGHWLVPKSPARIAIVVSRFNDSITRLLLQGALDTLAHLNWPAAAIDVVWVPGAFEIPGIARRILGRYDALIALGAVIRGETPHFEYVASAVANGIADLAKLGEKPVIFGVLTCNTVEEAQARAGGKAGNKGSEAALAAVEMITLYQELSGA</sequence>
<comment type="similarity">
    <text evidence="2 7">Belongs to the DMRL synthase family.</text>
</comment>
<dbReference type="SUPFAM" id="SSF52121">
    <property type="entry name" value="Lumazine synthase"/>
    <property type="match status" value="1"/>
</dbReference>
<feature type="binding site" evidence="7">
    <location>
        <begin position="80"/>
        <end position="82"/>
    </location>
    <ligand>
        <name>5-amino-6-(D-ribitylamino)uracil</name>
        <dbReference type="ChEBI" id="CHEBI:15934"/>
    </ligand>
</feature>
<name>A0A2T2WGE9_9FIRM</name>
<keyword evidence="4 7" id="KW-0686">Riboflavin biosynthesis</keyword>
<accession>A0A2T2WGE9</accession>
<dbReference type="EMBL" id="PXYV01000037">
    <property type="protein sequence ID" value="PSR21306.1"/>
    <property type="molecule type" value="Genomic_DNA"/>
</dbReference>
<dbReference type="HAMAP" id="MF_00178">
    <property type="entry name" value="Lumazine_synth"/>
    <property type="match status" value="1"/>
</dbReference>
<evidence type="ECO:0000256" key="2">
    <source>
        <dbReference type="ARBA" id="ARBA00007424"/>
    </source>
</evidence>
<feature type="binding site" evidence="7">
    <location>
        <position position="113"/>
    </location>
    <ligand>
        <name>5-amino-6-(D-ribitylamino)uracil</name>
        <dbReference type="ChEBI" id="CHEBI:15934"/>
    </ligand>
</feature>
<dbReference type="Pfam" id="PF00885">
    <property type="entry name" value="DMRL_synthase"/>
    <property type="match status" value="1"/>
</dbReference>
<keyword evidence="5 7" id="KW-0808">Transferase</keyword>
<evidence type="ECO:0000313" key="9">
    <source>
        <dbReference type="Proteomes" id="UP000241848"/>
    </source>
</evidence>
<feature type="binding site" evidence="7">
    <location>
        <position position="24"/>
    </location>
    <ligand>
        <name>5-amino-6-(D-ribitylamino)uracil</name>
        <dbReference type="ChEBI" id="CHEBI:15934"/>
    </ligand>
</feature>
<feature type="binding site" evidence="7">
    <location>
        <position position="127"/>
    </location>
    <ligand>
        <name>(2S)-2-hydroxy-3-oxobutyl phosphate</name>
        <dbReference type="ChEBI" id="CHEBI:58830"/>
    </ligand>
</feature>
<dbReference type="Proteomes" id="UP000241848">
    <property type="component" value="Unassembled WGS sequence"/>
</dbReference>
<gene>
    <name evidence="7" type="primary">ribH</name>
    <name evidence="8" type="ORF">C7B45_11375</name>
</gene>
<dbReference type="UniPathway" id="UPA00275">
    <property type="reaction ID" value="UER00404"/>
</dbReference>
<dbReference type="AlphaFoldDB" id="A0A2T2WGE9"/>
<dbReference type="InterPro" id="IPR036467">
    <property type="entry name" value="LS/RS_sf"/>
</dbReference>
<dbReference type="CDD" id="cd09209">
    <property type="entry name" value="Lumazine_synthase-I"/>
    <property type="match status" value="1"/>
</dbReference>
<evidence type="ECO:0000256" key="1">
    <source>
        <dbReference type="ARBA" id="ARBA00004917"/>
    </source>
</evidence>
<evidence type="ECO:0000256" key="3">
    <source>
        <dbReference type="ARBA" id="ARBA00012664"/>
    </source>
</evidence>
<feature type="active site" description="Proton donor" evidence="7">
    <location>
        <position position="88"/>
    </location>
</feature>
<protein>
    <recommendedName>
        <fullName evidence="3 7">6,7-dimethyl-8-ribityllumazine synthase</fullName>
        <shortName evidence="7">DMRL synthase</shortName>
        <shortName evidence="7">LS</shortName>
        <shortName evidence="7">Lumazine synthase</shortName>
        <ecNumber evidence="3 7">2.5.1.78</ecNumber>
    </recommendedName>
</protein>
<feature type="binding site" evidence="7">
    <location>
        <begin position="85"/>
        <end position="86"/>
    </location>
    <ligand>
        <name>(2S)-2-hydroxy-3-oxobutyl phosphate</name>
        <dbReference type="ChEBI" id="CHEBI:58830"/>
    </ligand>
</feature>
<organism evidence="8 9">
    <name type="scientific">Sulfobacillus acidophilus</name>
    <dbReference type="NCBI Taxonomy" id="53633"/>
    <lineage>
        <taxon>Bacteria</taxon>
        <taxon>Bacillati</taxon>
        <taxon>Bacillota</taxon>
        <taxon>Clostridia</taxon>
        <taxon>Eubacteriales</taxon>
        <taxon>Clostridiales Family XVII. Incertae Sedis</taxon>
        <taxon>Sulfobacillus</taxon>
    </lineage>
</organism>
<dbReference type="PANTHER" id="PTHR21058:SF0">
    <property type="entry name" value="6,7-DIMETHYL-8-RIBITYLLUMAZINE SYNTHASE"/>
    <property type="match status" value="1"/>
</dbReference>
<comment type="function">
    <text evidence="7">Catalyzes the formation of 6,7-dimethyl-8-ribityllumazine by condensation of 5-amino-6-(D-ribitylamino)uracil with 3,4-dihydroxy-2-butanone 4-phosphate. This is the penultimate step in the biosynthesis of riboflavin.</text>
</comment>
<dbReference type="Gene3D" id="3.40.50.960">
    <property type="entry name" value="Lumazine/riboflavin synthase"/>
    <property type="match status" value="1"/>
</dbReference>
<dbReference type="EC" id="2.5.1.78" evidence="3 7"/>
<feature type="binding site" evidence="7">
    <location>
        <begin position="58"/>
        <end position="60"/>
    </location>
    <ligand>
        <name>5-amino-6-(D-ribitylamino)uracil</name>
        <dbReference type="ChEBI" id="CHEBI:15934"/>
    </ligand>
</feature>
<dbReference type="GO" id="GO:0009349">
    <property type="term" value="C:riboflavin synthase complex"/>
    <property type="evidence" value="ECO:0007669"/>
    <property type="project" value="UniProtKB-UniRule"/>
</dbReference>
<dbReference type="PANTHER" id="PTHR21058">
    <property type="entry name" value="6,7-DIMETHYL-8-RIBITYLLUMAZINE SYNTHASE DMRL SYNTHASE LUMAZINE SYNTHASE"/>
    <property type="match status" value="1"/>
</dbReference>
<evidence type="ECO:0000256" key="7">
    <source>
        <dbReference type="HAMAP-Rule" id="MF_00178"/>
    </source>
</evidence>
<evidence type="ECO:0000256" key="4">
    <source>
        <dbReference type="ARBA" id="ARBA00022619"/>
    </source>
</evidence>
<dbReference type="GO" id="GO:0009231">
    <property type="term" value="P:riboflavin biosynthetic process"/>
    <property type="evidence" value="ECO:0007669"/>
    <property type="project" value="UniProtKB-UniRule"/>
</dbReference>
<proteinExistence type="inferred from homology"/>
<comment type="catalytic activity">
    <reaction evidence="6 7">
        <text>(2S)-2-hydroxy-3-oxobutyl phosphate + 5-amino-6-(D-ribitylamino)uracil = 6,7-dimethyl-8-(1-D-ribityl)lumazine + phosphate + 2 H2O + H(+)</text>
        <dbReference type="Rhea" id="RHEA:26152"/>
        <dbReference type="ChEBI" id="CHEBI:15377"/>
        <dbReference type="ChEBI" id="CHEBI:15378"/>
        <dbReference type="ChEBI" id="CHEBI:15934"/>
        <dbReference type="ChEBI" id="CHEBI:43474"/>
        <dbReference type="ChEBI" id="CHEBI:58201"/>
        <dbReference type="ChEBI" id="CHEBI:58830"/>
        <dbReference type="EC" id="2.5.1.78"/>
    </reaction>
</comment>
<evidence type="ECO:0000256" key="5">
    <source>
        <dbReference type="ARBA" id="ARBA00022679"/>
    </source>
</evidence>
<dbReference type="InterPro" id="IPR002180">
    <property type="entry name" value="LS/RS"/>
</dbReference>
<dbReference type="NCBIfam" id="TIGR00114">
    <property type="entry name" value="lumazine-synth"/>
    <property type="match status" value="1"/>
</dbReference>
<comment type="pathway">
    <text evidence="1 7">Cofactor biosynthesis; riboflavin biosynthesis; riboflavin from 2-hydroxy-3-oxobutyl phosphate and 5-amino-6-(D-ribitylamino)uracil: step 1/2.</text>
</comment>
<reference evidence="8 9" key="1">
    <citation type="journal article" date="2014" name="BMC Genomics">
        <title>Comparison of environmental and isolate Sulfobacillus genomes reveals diverse carbon, sulfur, nitrogen, and hydrogen metabolisms.</title>
        <authorList>
            <person name="Justice N.B."/>
            <person name="Norman A."/>
            <person name="Brown C.T."/>
            <person name="Singh A."/>
            <person name="Thomas B.C."/>
            <person name="Banfield J.F."/>
        </authorList>
    </citation>
    <scope>NUCLEOTIDE SEQUENCE [LARGE SCALE GENOMIC DNA]</scope>
    <source>
        <strain evidence="8">AMDSBA3</strain>
    </source>
</reference>
<evidence type="ECO:0000256" key="6">
    <source>
        <dbReference type="ARBA" id="ARBA00048785"/>
    </source>
</evidence>
<dbReference type="GO" id="GO:0005829">
    <property type="term" value="C:cytosol"/>
    <property type="evidence" value="ECO:0007669"/>
    <property type="project" value="TreeGrafter"/>
</dbReference>
<comment type="caution">
    <text evidence="8">The sequence shown here is derived from an EMBL/GenBank/DDBJ whole genome shotgun (WGS) entry which is preliminary data.</text>
</comment>
<dbReference type="InterPro" id="IPR034964">
    <property type="entry name" value="LS"/>
</dbReference>